<dbReference type="Gene3D" id="3.20.20.370">
    <property type="entry name" value="Glycoside hydrolase/deacetylase"/>
    <property type="match status" value="1"/>
</dbReference>
<evidence type="ECO:0000256" key="1">
    <source>
        <dbReference type="SAM" id="SignalP"/>
    </source>
</evidence>
<sequence>MSGLISVAFALILMHLNLSSVAGAAVSLKGLGPAKPCSPDVCKLPDCRCSGIDIPGNLPKEKVPQMVMLSFDDAVNGQVYSYYQELFEDPEMQLKNPNGCNATATFFVSHEWTEYQMVEALYHNRHDISDHTISHRTPTSWWKSANYSELTEEIAGQREVLRKWGNVDAGDVVGYRAPFLQIAGNTMYKVLYDNKFLYDSSMPTQQFMDPPMWPYTLDYLTTQECVIPPCPTDSFPGLWEVPMIDYLDSRGLPCNMIDGCAAPTSEQDAYDLLNKNFERHYNSNRAPFPMFMHAVWFAKYPFTLNVMKKFLKDILSRGDVWVLGIRHVIEWMKDPTSLDDIKAFAPWKCDSPPPPAACTTTNVCGFPDNPHYLYTCTRPCPAHYPWVGNPDGN</sequence>
<feature type="chain" id="PRO_5040769513" evidence="1">
    <location>
        <begin position="24"/>
        <end position="393"/>
    </location>
</feature>
<organism evidence="3 4">
    <name type="scientific">Desmophyllum pertusum</name>
    <dbReference type="NCBI Taxonomy" id="174260"/>
    <lineage>
        <taxon>Eukaryota</taxon>
        <taxon>Metazoa</taxon>
        <taxon>Cnidaria</taxon>
        <taxon>Anthozoa</taxon>
        <taxon>Hexacorallia</taxon>
        <taxon>Scleractinia</taxon>
        <taxon>Caryophylliina</taxon>
        <taxon>Caryophylliidae</taxon>
        <taxon>Desmophyllum</taxon>
    </lineage>
</organism>
<keyword evidence="1" id="KW-0732">Signal</keyword>
<feature type="signal peptide" evidence="1">
    <location>
        <begin position="1"/>
        <end position="23"/>
    </location>
</feature>
<dbReference type="Proteomes" id="UP001163046">
    <property type="component" value="Unassembled WGS sequence"/>
</dbReference>
<dbReference type="InterPro" id="IPR002509">
    <property type="entry name" value="NODB_dom"/>
</dbReference>
<feature type="domain" description="NodB homology" evidence="2">
    <location>
        <begin position="64"/>
        <end position="186"/>
    </location>
</feature>
<dbReference type="Pfam" id="PF01522">
    <property type="entry name" value="Polysacc_deac_1"/>
    <property type="match status" value="1"/>
</dbReference>
<dbReference type="CDD" id="cd10975">
    <property type="entry name" value="CE4_CDA_like_2"/>
    <property type="match status" value="1"/>
</dbReference>
<keyword evidence="4" id="KW-1185">Reference proteome</keyword>
<dbReference type="AlphaFoldDB" id="A0A9X0D279"/>
<dbReference type="GO" id="GO:0016810">
    <property type="term" value="F:hydrolase activity, acting on carbon-nitrogen (but not peptide) bonds"/>
    <property type="evidence" value="ECO:0007669"/>
    <property type="project" value="InterPro"/>
</dbReference>
<dbReference type="InterPro" id="IPR052740">
    <property type="entry name" value="CE4"/>
</dbReference>
<dbReference type="SUPFAM" id="SSF88713">
    <property type="entry name" value="Glycoside hydrolase/deacetylase"/>
    <property type="match status" value="1"/>
</dbReference>
<protein>
    <submittedName>
        <fullName evidence="3">Polysaccharide deacetylase</fullName>
    </submittedName>
</protein>
<evidence type="ECO:0000313" key="4">
    <source>
        <dbReference type="Proteomes" id="UP001163046"/>
    </source>
</evidence>
<evidence type="ECO:0000259" key="2">
    <source>
        <dbReference type="Pfam" id="PF01522"/>
    </source>
</evidence>
<gene>
    <name evidence="3" type="primary">Cda5_2</name>
    <name evidence="3" type="ORF">OS493_031193</name>
</gene>
<evidence type="ECO:0000313" key="3">
    <source>
        <dbReference type="EMBL" id="KAJ7383023.1"/>
    </source>
</evidence>
<dbReference type="PANTHER" id="PTHR45985:SF3">
    <property type="entry name" value="CHITIN DEACETYLASE-LIKE 4"/>
    <property type="match status" value="1"/>
</dbReference>
<accession>A0A9X0D279</accession>
<comment type="caution">
    <text evidence="3">The sequence shown here is derived from an EMBL/GenBank/DDBJ whole genome shotgun (WGS) entry which is preliminary data.</text>
</comment>
<dbReference type="InterPro" id="IPR011330">
    <property type="entry name" value="Glyco_hydro/deAcase_b/a-brl"/>
</dbReference>
<name>A0A9X0D279_9CNID</name>
<dbReference type="PANTHER" id="PTHR45985">
    <property type="match status" value="1"/>
</dbReference>
<dbReference type="EMBL" id="MU825908">
    <property type="protein sequence ID" value="KAJ7383023.1"/>
    <property type="molecule type" value="Genomic_DNA"/>
</dbReference>
<dbReference type="OrthoDB" id="6021972at2759"/>
<reference evidence="3" key="1">
    <citation type="submission" date="2023-01" db="EMBL/GenBank/DDBJ databases">
        <title>Genome assembly of the deep-sea coral Lophelia pertusa.</title>
        <authorList>
            <person name="Herrera S."/>
            <person name="Cordes E."/>
        </authorList>
    </citation>
    <scope>NUCLEOTIDE SEQUENCE</scope>
    <source>
        <strain evidence="3">USNM1676648</strain>
        <tissue evidence="3">Polyp</tissue>
    </source>
</reference>
<dbReference type="GO" id="GO:0005975">
    <property type="term" value="P:carbohydrate metabolic process"/>
    <property type="evidence" value="ECO:0007669"/>
    <property type="project" value="InterPro"/>
</dbReference>
<proteinExistence type="predicted"/>